<comment type="caution">
    <text evidence="1">The sequence shown here is derived from an EMBL/GenBank/DDBJ whole genome shotgun (WGS) entry which is preliminary data.</text>
</comment>
<evidence type="ECO:0000313" key="1">
    <source>
        <dbReference type="EMBL" id="MEQ2206995.1"/>
    </source>
</evidence>
<name>A0ABV0RFQ8_9TELE</name>
<evidence type="ECO:0000313" key="2">
    <source>
        <dbReference type="Proteomes" id="UP001434883"/>
    </source>
</evidence>
<keyword evidence="2" id="KW-1185">Reference proteome</keyword>
<dbReference type="EMBL" id="JAHRIN010043640">
    <property type="protein sequence ID" value="MEQ2206995.1"/>
    <property type="molecule type" value="Genomic_DNA"/>
</dbReference>
<protein>
    <submittedName>
        <fullName evidence="1">Uncharacterized protein</fullName>
    </submittedName>
</protein>
<sequence>MTSVRARALLQRAVEAGLLSNGDYLIGAAGASILSSLVRELLLSSVYGHIQPASCTEREQLIQSRKETQNDPNLLELVRDSVKLPQGTQCASTTPEARQT</sequence>
<organism evidence="1 2">
    <name type="scientific">Xenoophorus captivus</name>
    <dbReference type="NCBI Taxonomy" id="1517983"/>
    <lineage>
        <taxon>Eukaryota</taxon>
        <taxon>Metazoa</taxon>
        <taxon>Chordata</taxon>
        <taxon>Craniata</taxon>
        <taxon>Vertebrata</taxon>
        <taxon>Euteleostomi</taxon>
        <taxon>Actinopterygii</taxon>
        <taxon>Neopterygii</taxon>
        <taxon>Teleostei</taxon>
        <taxon>Neoteleostei</taxon>
        <taxon>Acanthomorphata</taxon>
        <taxon>Ovalentaria</taxon>
        <taxon>Atherinomorphae</taxon>
        <taxon>Cyprinodontiformes</taxon>
        <taxon>Goodeidae</taxon>
        <taxon>Xenoophorus</taxon>
    </lineage>
</organism>
<proteinExistence type="predicted"/>
<feature type="non-terminal residue" evidence="1">
    <location>
        <position position="100"/>
    </location>
</feature>
<reference evidence="1 2" key="1">
    <citation type="submission" date="2021-06" db="EMBL/GenBank/DDBJ databases">
        <authorList>
            <person name="Palmer J.M."/>
        </authorList>
    </citation>
    <scope>NUCLEOTIDE SEQUENCE [LARGE SCALE GENOMIC DNA]</scope>
    <source>
        <strain evidence="1 2">XC_2019</strain>
        <tissue evidence="1">Muscle</tissue>
    </source>
</reference>
<accession>A0ABV0RFQ8</accession>
<dbReference type="Proteomes" id="UP001434883">
    <property type="component" value="Unassembled WGS sequence"/>
</dbReference>
<gene>
    <name evidence="1" type="ORF">XENOCAPTIV_005784</name>
</gene>